<feature type="transmembrane region" description="Helical" evidence="1">
    <location>
        <begin position="76"/>
        <end position="98"/>
    </location>
</feature>
<keyword evidence="1" id="KW-0812">Transmembrane</keyword>
<protein>
    <submittedName>
        <fullName evidence="2">Uncharacterized protein</fullName>
    </submittedName>
</protein>
<accession>A0A6L5HMI9</accession>
<dbReference type="EMBL" id="WIVU01000002">
    <property type="protein sequence ID" value="MQU04450.1"/>
    <property type="molecule type" value="Genomic_DNA"/>
</dbReference>
<evidence type="ECO:0000256" key="1">
    <source>
        <dbReference type="SAM" id="Phobius"/>
    </source>
</evidence>
<evidence type="ECO:0000313" key="2">
    <source>
        <dbReference type="EMBL" id="MQU04450.1"/>
    </source>
</evidence>
<dbReference type="AlphaFoldDB" id="A0A6L5HMI9"/>
<keyword evidence="1" id="KW-1133">Transmembrane helix</keyword>
<reference evidence="2 3" key="1">
    <citation type="submission" date="2019-10" db="EMBL/GenBank/DDBJ databases">
        <title>Evaluation of single-gene subtyping targets for Pseudomonas.</title>
        <authorList>
            <person name="Reichler S.J."/>
            <person name="Orsi R.H."/>
            <person name="Wiedmann M."/>
            <person name="Martin N.H."/>
            <person name="Murphy S.I."/>
        </authorList>
    </citation>
    <scope>NUCLEOTIDE SEQUENCE [LARGE SCALE GENOMIC DNA]</scope>
    <source>
        <strain evidence="2 3">FSL R10-1637</strain>
    </source>
</reference>
<dbReference type="Proteomes" id="UP000478064">
    <property type="component" value="Unassembled WGS sequence"/>
</dbReference>
<name>A0A6L5HMI9_9PSED</name>
<feature type="transmembrane region" description="Helical" evidence="1">
    <location>
        <begin position="20"/>
        <end position="38"/>
    </location>
</feature>
<sequence length="193" mass="21843">MQAVEKLRTLNKKLWKFLKVFSFLAYGVICLTEGIKLYHRFVQDEPIPQWSIYLFLSVAILIPGLLGFAMKNKGAGTRFFVGTGRVLVSVALLLACILSQRGLEREKGVVVEPPQIASHTLESPQSKAEDERLAFRESNEIKPTPVIDTTPPSFIECVLNGKSYYSDLPFDIIRRDIEKRCFKSVFAYGSDKH</sequence>
<keyword evidence="1" id="KW-0472">Membrane</keyword>
<comment type="caution">
    <text evidence="2">The sequence shown here is derived from an EMBL/GenBank/DDBJ whole genome shotgun (WGS) entry which is preliminary data.</text>
</comment>
<proteinExistence type="predicted"/>
<evidence type="ECO:0000313" key="3">
    <source>
        <dbReference type="Proteomes" id="UP000478064"/>
    </source>
</evidence>
<gene>
    <name evidence="2" type="ORF">GHO27_01985</name>
</gene>
<dbReference type="RefSeq" id="WP_153372358.1">
    <property type="nucleotide sequence ID" value="NZ_WIVU01000002.1"/>
</dbReference>
<organism evidence="2 3">
    <name type="scientific">Pseudomonas helleri</name>
    <dbReference type="NCBI Taxonomy" id="1608996"/>
    <lineage>
        <taxon>Bacteria</taxon>
        <taxon>Pseudomonadati</taxon>
        <taxon>Pseudomonadota</taxon>
        <taxon>Gammaproteobacteria</taxon>
        <taxon>Pseudomonadales</taxon>
        <taxon>Pseudomonadaceae</taxon>
        <taxon>Pseudomonas</taxon>
    </lineage>
</organism>
<feature type="transmembrane region" description="Helical" evidence="1">
    <location>
        <begin position="50"/>
        <end position="70"/>
    </location>
</feature>